<dbReference type="FunFam" id="1.20.5.1500:FF:000001">
    <property type="entry name" value="Nucleosome assembly protein 1-like 1"/>
    <property type="match status" value="1"/>
</dbReference>
<feature type="compositionally biased region" description="Basic and acidic residues" evidence="5">
    <location>
        <begin position="147"/>
        <end position="171"/>
    </location>
</feature>
<feature type="non-terminal residue" evidence="6">
    <location>
        <position position="1"/>
    </location>
</feature>
<keyword evidence="3" id="KW-0539">Nucleus</keyword>
<dbReference type="InterPro" id="IPR002164">
    <property type="entry name" value="NAP_family"/>
</dbReference>
<dbReference type="Gene3D" id="3.30.1120.90">
    <property type="entry name" value="Nucleosome assembly protein"/>
    <property type="match status" value="1"/>
</dbReference>
<dbReference type="EMBL" id="JACVVK020000204">
    <property type="protein sequence ID" value="KAK7484808.1"/>
    <property type="molecule type" value="Genomic_DNA"/>
</dbReference>
<feature type="compositionally biased region" description="Acidic residues" evidence="5">
    <location>
        <begin position="16"/>
        <end position="28"/>
    </location>
</feature>
<name>A0ABD0KCE7_9CAEN</name>
<evidence type="ECO:0000256" key="4">
    <source>
        <dbReference type="RuleBase" id="RU003876"/>
    </source>
</evidence>
<feature type="region of interest" description="Disordered" evidence="5">
    <location>
        <begin position="131"/>
        <end position="171"/>
    </location>
</feature>
<dbReference type="Proteomes" id="UP001519460">
    <property type="component" value="Unassembled WGS sequence"/>
</dbReference>
<organism evidence="6 7">
    <name type="scientific">Batillaria attramentaria</name>
    <dbReference type="NCBI Taxonomy" id="370345"/>
    <lineage>
        <taxon>Eukaryota</taxon>
        <taxon>Metazoa</taxon>
        <taxon>Spiralia</taxon>
        <taxon>Lophotrochozoa</taxon>
        <taxon>Mollusca</taxon>
        <taxon>Gastropoda</taxon>
        <taxon>Caenogastropoda</taxon>
        <taxon>Sorbeoconcha</taxon>
        <taxon>Cerithioidea</taxon>
        <taxon>Batillariidae</taxon>
        <taxon>Batillaria</taxon>
    </lineage>
</organism>
<proteinExistence type="inferred from homology"/>
<evidence type="ECO:0008006" key="8">
    <source>
        <dbReference type="Google" id="ProtNLM"/>
    </source>
</evidence>
<dbReference type="GO" id="GO:0005634">
    <property type="term" value="C:nucleus"/>
    <property type="evidence" value="ECO:0007669"/>
    <property type="project" value="UniProtKB-SubCell"/>
</dbReference>
<dbReference type="InterPro" id="IPR037231">
    <property type="entry name" value="NAP-like_sf"/>
</dbReference>
<accession>A0ABD0KCE7</accession>
<feature type="region of interest" description="Disordered" evidence="5">
    <location>
        <begin position="1"/>
        <end position="40"/>
    </location>
</feature>
<feature type="compositionally biased region" description="Basic and acidic residues" evidence="5">
    <location>
        <begin position="1"/>
        <end position="15"/>
    </location>
</feature>
<feature type="compositionally biased region" description="Acidic residues" evidence="5">
    <location>
        <begin position="358"/>
        <end position="383"/>
    </location>
</feature>
<sequence length="393" mass="45155">AERFKMAEPDSKAPDVEEEVEEVEEEEGKGDSGVDTGAESAKIAHQLMKNPQVLAALQDKLGSIVGSPSGYIQSLPKVVKRRLKAMKKLQNEVIKLESEFYKEVHALECKYANQYAALFDKRREVLTGNVEPTDEECDWPSDDEKEEDKLADELKDKAAVDDKKEEKKEDEDAKGVPGFWLTIFKNVDMLADMVQEHDEPILNHLQDIKVKFAESEPYGFTLEFHFEPNEFFTETVLTKQYTMRFEQDPTDPFSYEGPEIIKCHGCNITWNKGKNVTVKVVKKKQKHKGRGTTRTVTKTVQNDSFFNFFNPPQVPEGENEDDMDEDLEALLATDFEIGHFIRERVIPRAVLYFTGEALENDDYDDEENEEEDEEGEFDEENDPDYQPAVSNYF</sequence>
<dbReference type="SUPFAM" id="SSF143113">
    <property type="entry name" value="NAP-like"/>
    <property type="match status" value="1"/>
</dbReference>
<evidence type="ECO:0000256" key="1">
    <source>
        <dbReference type="ARBA" id="ARBA00004123"/>
    </source>
</evidence>
<comment type="caution">
    <text evidence="6">The sequence shown here is derived from an EMBL/GenBank/DDBJ whole genome shotgun (WGS) entry which is preliminary data.</text>
</comment>
<protein>
    <recommendedName>
        <fullName evidence="8">Nucleosome assembly protein 1-like 1</fullName>
    </recommendedName>
</protein>
<reference evidence="6 7" key="1">
    <citation type="journal article" date="2023" name="Sci. Data">
        <title>Genome assembly of the Korean intertidal mud-creeper Batillaria attramentaria.</title>
        <authorList>
            <person name="Patra A.K."/>
            <person name="Ho P.T."/>
            <person name="Jun S."/>
            <person name="Lee S.J."/>
            <person name="Kim Y."/>
            <person name="Won Y.J."/>
        </authorList>
    </citation>
    <scope>NUCLEOTIDE SEQUENCE [LARGE SCALE GENOMIC DNA]</scope>
    <source>
        <strain evidence="6">Wonlab-2016</strain>
    </source>
</reference>
<dbReference type="Gene3D" id="1.20.5.1500">
    <property type="match status" value="1"/>
</dbReference>
<dbReference type="AlphaFoldDB" id="A0ABD0KCE7"/>
<evidence type="ECO:0000256" key="5">
    <source>
        <dbReference type="SAM" id="MobiDB-lite"/>
    </source>
</evidence>
<feature type="compositionally biased region" description="Acidic residues" evidence="5">
    <location>
        <begin position="132"/>
        <end position="146"/>
    </location>
</feature>
<feature type="region of interest" description="Disordered" evidence="5">
    <location>
        <begin position="357"/>
        <end position="393"/>
    </location>
</feature>
<dbReference type="PANTHER" id="PTHR11875">
    <property type="entry name" value="TESTIS-SPECIFIC Y-ENCODED PROTEIN"/>
    <property type="match status" value="1"/>
</dbReference>
<evidence type="ECO:0000313" key="7">
    <source>
        <dbReference type="Proteomes" id="UP001519460"/>
    </source>
</evidence>
<dbReference type="FunFam" id="3.30.1120.90:FF:000001">
    <property type="entry name" value="Nucleosome assembly protein 1-like 1"/>
    <property type="match status" value="1"/>
</dbReference>
<evidence type="ECO:0000256" key="3">
    <source>
        <dbReference type="ARBA" id="ARBA00023242"/>
    </source>
</evidence>
<comment type="similarity">
    <text evidence="2 4">Belongs to the nucleosome assembly protein (NAP) family.</text>
</comment>
<dbReference type="Pfam" id="PF00956">
    <property type="entry name" value="NAP"/>
    <property type="match status" value="1"/>
</dbReference>
<evidence type="ECO:0000256" key="2">
    <source>
        <dbReference type="ARBA" id="ARBA00009947"/>
    </source>
</evidence>
<evidence type="ECO:0000313" key="6">
    <source>
        <dbReference type="EMBL" id="KAK7484808.1"/>
    </source>
</evidence>
<gene>
    <name evidence="6" type="ORF">BaRGS_00023982</name>
</gene>
<keyword evidence="7" id="KW-1185">Reference proteome</keyword>
<comment type="subcellular location">
    <subcellularLocation>
        <location evidence="1">Nucleus</location>
    </subcellularLocation>
</comment>